<dbReference type="Proteomes" id="UP000008827">
    <property type="component" value="Chromosome 8"/>
</dbReference>
<keyword evidence="3" id="KW-1185">Reference proteome</keyword>
<dbReference type="PANTHER" id="PTHR34130">
    <property type="entry name" value="OS08G0243800 PROTEIN"/>
    <property type="match status" value="1"/>
</dbReference>
<evidence type="ECO:0000313" key="3">
    <source>
        <dbReference type="Proteomes" id="UP000008827"/>
    </source>
</evidence>
<dbReference type="AlphaFoldDB" id="A0A0R0ISW3"/>
<sequence length="144" mass="15689">MKRSAEFEFDFPAAVNYVSGGVPNDVVFCGKVITRRPEEVETRALLRSETSNGAAGAGGARVAGGDSRYNGMFGTVMKFPLQMELSDIKMRQERRELPPPPMPMPMPSVAAKGGGAESCWKLVWLLRRRGTLKNALFGCLVPIV</sequence>
<dbReference type="PANTHER" id="PTHR34130:SF8">
    <property type="entry name" value="TRANSMEMBRANE PROTEIN"/>
    <property type="match status" value="1"/>
</dbReference>
<reference evidence="2" key="2">
    <citation type="submission" date="2018-02" db="UniProtKB">
        <authorList>
            <consortium name="EnsemblPlants"/>
        </authorList>
    </citation>
    <scope>IDENTIFICATION</scope>
    <source>
        <strain evidence="2">Williams 82</strain>
    </source>
</reference>
<gene>
    <name evidence="1" type="ORF">GLYMA_08G161800</name>
</gene>
<proteinExistence type="predicted"/>
<dbReference type="Gramene" id="KRH43641">
    <property type="protein sequence ID" value="KRH43641"/>
    <property type="gene ID" value="GLYMA_08G161800"/>
</dbReference>
<organism evidence="1">
    <name type="scientific">Glycine max</name>
    <name type="common">Soybean</name>
    <name type="synonym">Glycine hispida</name>
    <dbReference type="NCBI Taxonomy" id="3847"/>
    <lineage>
        <taxon>Eukaryota</taxon>
        <taxon>Viridiplantae</taxon>
        <taxon>Streptophyta</taxon>
        <taxon>Embryophyta</taxon>
        <taxon>Tracheophyta</taxon>
        <taxon>Spermatophyta</taxon>
        <taxon>Magnoliopsida</taxon>
        <taxon>eudicotyledons</taxon>
        <taxon>Gunneridae</taxon>
        <taxon>Pentapetalae</taxon>
        <taxon>rosids</taxon>
        <taxon>fabids</taxon>
        <taxon>Fabales</taxon>
        <taxon>Fabaceae</taxon>
        <taxon>Papilionoideae</taxon>
        <taxon>50 kb inversion clade</taxon>
        <taxon>NPAAA clade</taxon>
        <taxon>indigoferoid/millettioid clade</taxon>
        <taxon>Phaseoleae</taxon>
        <taxon>Glycine</taxon>
        <taxon>Glycine subgen. Soja</taxon>
    </lineage>
</organism>
<dbReference type="EnsemblPlants" id="KRH43641">
    <property type="protein sequence ID" value="KRH43641"/>
    <property type="gene ID" value="GLYMA_08G161800"/>
</dbReference>
<dbReference type="EMBL" id="CM000841">
    <property type="protein sequence ID" value="KRH43641.1"/>
    <property type="molecule type" value="Genomic_DNA"/>
</dbReference>
<dbReference type="InParanoid" id="A0A0R0ISW3"/>
<protein>
    <submittedName>
        <fullName evidence="1 2">Uncharacterized protein</fullName>
    </submittedName>
</protein>
<name>A0A0R0ISW3_SOYBN</name>
<reference evidence="1" key="3">
    <citation type="submission" date="2018-07" db="EMBL/GenBank/DDBJ databases">
        <title>WGS assembly of Glycine max.</title>
        <authorList>
            <person name="Schmutz J."/>
            <person name="Cannon S."/>
            <person name="Schlueter J."/>
            <person name="Ma J."/>
            <person name="Mitros T."/>
            <person name="Nelson W."/>
            <person name="Hyten D."/>
            <person name="Song Q."/>
            <person name="Thelen J."/>
            <person name="Cheng J."/>
            <person name="Xu D."/>
            <person name="Hellsten U."/>
            <person name="May G."/>
            <person name="Yu Y."/>
            <person name="Sakurai T."/>
            <person name="Umezawa T."/>
            <person name="Bhattacharyya M."/>
            <person name="Sandhu D."/>
            <person name="Valliyodan B."/>
            <person name="Lindquist E."/>
            <person name="Peto M."/>
            <person name="Grant D."/>
            <person name="Shu S."/>
            <person name="Goodstein D."/>
            <person name="Barry K."/>
            <person name="Futrell-Griggs M."/>
            <person name="Abernathy B."/>
            <person name="Du J."/>
            <person name="Tian Z."/>
            <person name="Zhu L."/>
            <person name="Gill N."/>
            <person name="Joshi T."/>
            <person name="Libault M."/>
            <person name="Sethuraman A."/>
            <person name="Zhang X."/>
            <person name="Shinozaki K."/>
            <person name="Nguyen H."/>
            <person name="Wing R."/>
            <person name="Cregan P."/>
            <person name="Specht J."/>
            <person name="Grimwood J."/>
            <person name="Rokhsar D."/>
            <person name="Stacey G."/>
            <person name="Shoemaker R."/>
            <person name="Jackson S."/>
        </authorList>
    </citation>
    <scope>NUCLEOTIDE SEQUENCE</scope>
    <source>
        <tissue evidence="1">Callus</tissue>
    </source>
</reference>
<accession>A0A0R0ISW3</accession>
<evidence type="ECO:0000313" key="2">
    <source>
        <dbReference type="EnsemblPlants" id="KRH43641"/>
    </source>
</evidence>
<reference evidence="1 2" key="1">
    <citation type="journal article" date="2010" name="Nature">
        <title>Genome sequence of the palaeopolyploid soybean.</title>
        <authorList>
            <person name="Schmutz J."/>
            <person name="Cannon S.B."/>
            <person name="Schlueter J."/>
            <person name="Ma J."/>
            <person name="Mitros T."/>
            <person name="Nelson W."/>
            <person name="Hyten D.L."/>
            <person name="Song Q."/>
            <person name="Thelen J.J."/>
            <person name="Cheng J."/>
            <person name="Xu D."/>
            <person name="Hellsten U."/>
            <person name="May G.D."/>
            <person name="Yu Y."/>
            <person name="Sakurai T."/>
            <person name="Umezawa T."/>
            <person name="Bhattacharyya M.K."/>
            <person name="Sandhu D."/>
            <person name="Valliyodan B."/>
            <person name="Lindquist E."/>
            <person name="Peto M."/>
            <person name="Grant D."/>
            <person name="Shu S."/>
            <person name="Goodstein D."/>
            <person name="Barry K."/>
            <person name="Futrell-Griggs M."/>
            <person name="Abernathy B."/>
            <person name="Du J."/>
            <person name="Tian Z."/>
            <person name="Zhu L."/>
            <person name="Gill N."/>
            <person name="Joshi T."/>
            <person name="Libault M."/>
            <person name="Sethuraman A."/>
            <person name="Zhang X.-C."/>
            <person name="Shinozaki K."/>
            <person name="Nguyen H.T."/>
            <person name="Wing R.A."/>
            <person name="Cregan P."/>
            <person name="Specht J."/>
            <person name="Grimwood J."/>
            <person name="Rokhsar D."/>
            <person name="Stacey G."/>
            <person name="Shoemaker R.C."/>
            <person name="Jackson S.A."/>
        </authorList>
    </citation>
    <scope>NUCLEOTIDE SEQUENCE [LARGE SCALE GENOMIC DNA]</scope>
    <source>
        <strain evidence="2">cv. Williams 82</strain>
        <tissue evidence="1">Callus</tissue>
    </source>
</reference>
<dbReference type="OrthoDB" id="840976at2759"/>
<evidence type="ECO:0000313" key="1">
    <source>
        <dbReference type="EMBL" id="KRH43641.1"/>
    </source>
</evidence>